<keyword evidence="3" id="KW-0639">Primosome</keyword>
<evidence type="ECO:0000313" key="15">
    <source>
        <dbReference type="EMBL" id="VAX06838.1"/>
    </source>
</evidence>
<dbReference type="GO" id="GO:0006269">
    <property type="term" value="P:DNA replication, synthesis of primer"/>
    <property type="evidence" value="ECO:0007669"/>
    <property type="project" value="UniProtKB-KW"/>
</dbReference>
<organism evidence="15">
    <name type="scientific">hydrothermal vent metagenome</name>
    <dbReference type="NCBI Taxonomy" id="652676"/>
    <lineage>
        <taxon>unclassified sequences</taxon>
        <taxon>metagenomes</taxon>
        <taxon>ecological metagenomes</taxon>
    </lineage>
</organism>
<keyword evidence="4 15" id="KW-0808">Transferase</keyword>
<dbReference type="PANTHER" id="PTHR30313">
    <property type="entry name" value="DNA PRIMASE"/>
    <property type="match status" value="1"/>
</dbReference>
<dbReference type="NCBIfam" id="TIGR01391">
    <property type="entry name" value="dnaG"/>
    <property type="match status" value="1"/>
</dbReference>
<keyword evidence="6" id="KW-0235">DNA replication</keyword>
<keyword evidence="2" id="KW-0240">DNA-directed RNA polymerase</keyword>
<sequence length="660" mass="74512">MGFTPDFLDEIRNRIPVSDIVGRRVKLVRKGRESTGLCPFHNEKTPSFTVNDDKGFYHCFGCAAHGDIIKFVMETEGLNFPETVERLAGQAGLALPEYSPEDKQRTDQRKSLYDVMEMAAKYFETQLVSQAGSEGLRYFTRRGLSRDTVKKFRLGYSPEGRTALKDSLMSREGITEDMMVEAGLLIRVEDETGATLPSYDRFRGRVMFPITDRQGRVVAFGGRALSEKAKAKYLNSPETPLFHKGRLLYNLAGARKSSYDKGRVLVAEGYMDVIVMAQAGFANAVAPLGTAVTEEQIAELWRLAPEPLMCFDGDKAGVRAAYKVAERALPLLKAGHSLRFVHLPEGEDPDSFISGQGAKAFHELLDQGQPLVDTLWEMKTRNVAADTPEQRAGLEQSLSETLSEIRNKTIRGYYDKAFQERLSKLLGSAFVADHSLENLAQNTTHHYGHKTGYKKNHSEYSQNTYPNKHKTKRFDADIGIKKLKDTGILEVTKKVRIAHERLLILTVLNHPWMLKEHHEEFATADFESGELDKLRCEIIDVSHRESDLERKSLYRHLCEIGYGKALEVIFEQGEFKAEWFAWPDAAPEDVEQGWFHVVNRYRRVSDLEKDLKAAEMELAENMTEEVYARFLALKTALETAKGNEASIDGYGIASGREKLT</sequence>
<dbReference type="InterPro" id="IPR050219">
    <property type="entry name" value="DnaG_primase"/>
</dbReference>
<keyword evidence="8" id="KW-0863">Zinc-finger</keyword>
<dbReference type="FunFam" id="3.90.580.10:FF:000001">
    <property type="entry name" value="DNA primase"/>
    <property type="match status" value="1"/>
</dbReference>
<dbReference type="Pfam" id="PF08275">
    <property type="entry name" value="DNAG_N"/>
    <property type="match status" value="1"/>
</dbReference>
<dbReference type="Gene3D" id="3.90.980.10">
    <property type="entry name" value="DNA primase, catalytic core, N-terminal domain"/>
    <property type="match status" value="1"/>
</dbReference>
<dbReference type="InterPro" id="IPR006295">
    <property type="entry name" value="DNA_primase_DnaG"/>
</dbReference>
<accession>A0A3B1B627</accession>
<dbReference type="InterPro" id="IPR006171">
    <property type="entry name" value="TOPRIM_dom"/>
</dbReference>
<dbReference type="Pfam" id="PF13662">
    <property type="entry name" value="Toprim_4"/>
    <property type="match status" value="1"/>
</dbReference>
<dbReference type="InterPro" id="IPR036977">
    <property type="entry name" value="DNA_primase_Znf_CHC2"/>
</dbReference>
<keyword evidence="7" id="KW-0479">Metal-binding</keyword>
<evidence type="ECO:0000256" key="7">
    <source>
        <dbReference type="ARBA" id="ARBA00022723"/>
    </source>
</evidence>
<dbReference type="Pfam" id="PF01807">
    <property type="entry name" value="Zn_ribbon_DnaG"/>
    <property type="match status" value="1"/>
</dbReference>
<dbReference type="SUPFAM" id="SSF57783">
    <property type="entry name" value="Zinc beta-ribbon"/>
    <property type="match status" value="1"/>
</dbReference>
<dbReference type="Gene3D" id="3.90.580.10">
    <property type="entry name" value="Zinc finger, CHC2-type domain"/>
    <property type="match status" value="1"/>
</dbReference>
<evidence type="ECO:0000256" key="5">
    <source>
        <dbReference type="ARBA" id="ARBA00022695"/>
    </source>
</evidence>
<dbReference type="SMART" id="SM00493">
    <property type="entry name" value="TOPRIM"/>
    <property type="match status" value="1"/>
</dbReference>
<evidence type="ECO:0000256" key="8">
    <source>
        <dbReference type="ARBA" id="ARBA00022771"/>
    </source>
</evidence>
<keyword evidence="11" id="KW-0238">DNA-binding</keyword>
<dbReference type="PANTHER" id="PTHR30313:SF2">
    <property type="entry name" value="DNA PRIMASE"/>
    <property type="match status" value="1"/>
</dbReference>
<evidence type="ECO:0000256" key="9">
    <source>
        <dbReference type="ARBA" id="ARBA00022833"/>
    </source>
</evidence>
<name>A0A3B1B627_9ZZZZ</name>
<dbReference type="Gene3D" id="3.40.1360.10">
    <property type="match status" value="1"/>
</dbReference>
<dbReference type="InterPro" id="IPR034151">
    <property type="entry name" value="TOPRIM_DnaG_bac"/>
</dbReference>
<dbReference type="InterPro" id="IPR037068">
    <property type="entry name" value="DNA_primase_core_N_sf"/>
</dbReference>
<dbReference type="GO" id="GO:0003899">
    <property type="term" value="F:DNA-directed RNA polymerase activity"/>
    <property type="evidence" value="ECO:0007669"/>
    <property type="project" value="InterPro"/>
</dbReference>
<feature type="domain" description="Toprim" evidence="14">
    <location>
        <begin position="262"/>
        <end position="344"/>
    </location>
</feature>
<dbReference type="GO" id="GO:0000428">
    <property type="term" value="C:DNA-directed RNA polymerase complex"/>
    <property type="evidence" value="ECO:0007669"/>
    <property type="project" value="UniProtKB-KW"/>
</dbReference>
<dbReference type="GO" id="GO:1990077">
    <property type="term" value="C:primosome complex"/>
    <property type="evidence" value="ECO:0007669"/>
    <property type="project" value="UniProtKB-KW"/>
</dbReference>
<dbReference type="AlphaFoldDB" id="A0A3B1B627"/>
<dbReference type="InterPro" id="IPR030846">
    <property type="entry name" value="DnaG_bac"/>
</dbReference>
<reference evidence="15" key="1">
    <citation type="submission" date="2018-06" db="EMBL/GenBank/DDBJ databases">
        <authorList>
            <person name="Zhirakovskaya E."/>
        </authorList>
    </citation>
    <scope>NUCLEOTIDE SEQUENCE</scope>
</reference>
<dbReference type="GO" id="GO:0005737">
    <property type="term" value="C:cytoplasm"/>
    <property type="evidence" value="ECO:0007669"/>
    <property type="project" value="TreeGrafter"/>
</dbReference>
<evidence type="ECO:0000256" key="3">
    <source>
        <dbReference type="ARBA" id="ARBA00022515"/>
    </source>
</evidence>
<evidence type="ECO:0000256" key="6">
    <source>
        <dbReference type="ARBA" id="ARBA00022705"/>
    </source>
</evidence>
<keyword evidence="12" id="KW-0804">Transcription</keyword>
<proteinExistence type="inferred from homology"/>
<evidence type="ECO:0000256" key="2">
    <source>
        <dbReference type="ARBA" id="ARBA00022478"/>
    </source>
</evidence>
<evidence type="ECO:0000256" key="13">
    <source>
        <dbReference type="SAM" id="MobiDB-lite"/>
    </source>
</evidence>
<dbReference type="GO" id="GO:0003677">
    <property type="term" value="F:DNA binding"/>
    <property type="evidence" value="ECO:0007669"/>
    <property type="project" value="UniProtKB-KW"/>
</dbReference>
<evidence type="ECO:0000256" key="12">
    <source>
        <dbReference type="ARBA" id="ARBA00023163"/>
    </source>
</evidence>
<gene>
    <name evidence="15" type="ORF">MNBD_ALPHA03-490</name>
</gene>
<dbReference type="CDD" id="cd03364">
    <property type="entry name" value="TOPRIM_DnaG_primases"/>
    <property type="match status" value="1"/>
</dbReference>
<dbReference type="HAMAP" id="MF_00974">
    <property type="entry name" value="DNA_primase_DnaG"/>
    <property type="match status" value="1"/>
</dbReference>
<dbReference type="InterPro" id="IPR002694">
    <property type="entry name" value="Znf_CHC2"/>
</dbReference>
<evidence type="ECO:0000256" key="11">
    <source>
        <dbReference type="ARBA" id="ARBA00023125"/>
    </source>
</evidence>
<evidence type="ECO:0000256" key="4">
    <source>
        <dbReference type="ARBA" id="ARBA00022679"/>
    </source>
</evidence>
<dbReference type="EMBL" id="UOFW01000185">
    <property type="protein sequence ID" value="VAX06838.1"/>
    <property type="molecule type" value="Genomic_DNA"/>
</dbReference>
<dbReference type="FunFam" id="3.90.980.10:FF:000001">
    <property type="entry name" value="DNA primase"/>
    <property type="match status" value="1"/>
</dbReference>
<protein>
    <submittedName>
        <fullName evidence="15">DNA primase</fullName>
        <ecNumber evidence="15">2.7.7.-</ecNumber>
    </submittedName>
</protein>
<keyword evidence="10" id="KW-0460">Magnesium</keyword>
<comment type="cofactor">
    <cofactor evidence="1">
        <name>Zn(2+)</name>
        <dbReference type="ChEBI" id="CHEBI:29105"/>
    </cofactor>
</comment>
<evidence type="ECO:0000256" key="1">
    <source>
        <dbReference type="ARBA" id="ARBA00001947"/>
    </source>
</evidence>
<dbReference type="SMART" id="SM00400">
    <property type="entry name" value="ZnF_CHCC"/>
    <property type="match status" value="1"/>
</dbReference>
<dbReference type="PROSITE" id="PS50880">
    <property type="entry name" value="TOPRIM"/>
    <property type="match status" value="1"/>
</dbReference>
<evidence type="ECO:0000259" key="14">
    <source>
        <dbReference type="PROSITE" id="PS50880"/>
    </source>
</evidence>
<dbReference type="FunFam" id="3.40.1360.10:FF:000002">
    <property type="entry name" value="DNA primase"/>
    <property type="match status" value="1"/>
</dbReference>
<dbReference type="InterPro" id="IPR013264">
    <property type="entry name" value="DNAG_N"/>
</dbReference>
<dbReference type="EC" id="2.7.7.-" evidence="15"/>
<dbReference type="SUPFAM" id="SSF56731">
    <property type="entry name" value="DNA primase core"/>
    <property type="match status" value="1"/>
</dbReference>
<dbReference type="GO" id="GO:0008270">
    <property type="term" value="F:zinc ion binding"/>
    <property type="evidence" value="ECO:0007669"/>
    <property type="project" value="UniProtKB-KW"/>
</dbReference>
<dbReference type="PIRSF" id="PIRSF002811">
    <property type="entry name" value="DnaG"/>
    <property type="match status" value="1"/>
</dbReference>
<feature type="region of interest" description="Disordered" evidence="13">
    <location>
        <begin position="447"/>
        <end position="468"/>
    </location>
</feature>
<keyword evidence="5 15" id="KW-0548">Nucleotidyltransferase</keyword>
<evidence type="ECO:0000256" key="10">
    <source>
        <dbReference type="ARBA" id="ARBA00022842"/>
    </source>
</evidence>
<keyword evidence="9" id="KW-0862">Zinc</keyword>